<protein>
    <recommendedName>
        <fullName evidence="4">Lipoprotein</fullName>
    </recommendedName>
</protein>
<feature type="chain" id="PRO_5016365117" description="Lipoprotein" evidence="1">
    <location>
        <begin position="22"/>
        <end position="122"/>
    </location>
</feature>
<proteinExistence type="predicted"/>
<keyword evidence="1" id="KW-0732">Signal</keyword>
<dbReference type="OrthoDB" id="6401147at2"/>
<dbReference type="KEGG" id="sbk:SHEWBE_2887"/>
<dbReference type="RefSeq" id="WP_112352921.1">
    <property type="nucleotide sequence ID" value="NZ_LS483452.1"/>
</dbReference>
<dbReference type="PROSITE" id="PS51257">
    <property type="entry name" value="PROKAR_LIPOPROTEIN"/>
    <property type="match status" value="1"/>
</dbReference>
<organism evidence="2 3">
    <name type="scientific">Shewanella benthica</name>
    <dbReference type="NCBI Taxonomy" id="43661"/>
    <lineage>
        <taxon>Bacteria</taxon>
        <taxon>Pseudomonadati</taxon>
        <taxon>Pseudomonadota</taxon>
        <taxon>Gammaproteobacteria</taxon>
        <taxon>Alteromonadales</taxon>
        <taxon>Shewanellaceae</taxon>
        <taxon>Shewanella</taxon>
    </lineage>
</organism>
<evidence type="ECO:0000313" key="2">
    <source>
        <dbReference type="EMBL" id="SQH76850.1"/>
    </source>
</evidence>
<feature type="signal peptide" evidence="1">
    <location>
        <begin position="1"/>
        <end position="21"/>
    </location>
</feature>
<reference evidence="3" key="1">
    <citation type="submission" date="2018-06" db="EMBL/GenBank/DDBJ databases">
        <authorList>
            <person name="Cea G.-C."/>
            <person name="William W."/>
        </authorList>
    </citation>
    <scope>NUCLEOTIDE SEQUENCE [LARGE SCALE GENOMIC DNA]</scope>
    <source>
        <strain evidence="3">DB21MT-2</strain>
    </source>
</reference>
<gene>
    <name evidence="2" type="ORF">SHEWBE_2887</name>
</gene>
<evidence type="ECO:0000313" key="3">
    <source>
        <dbReference type="Proteomes" id="UP000250123"/>
    </source>
</evidence>
<dbReference type="AlphaFoldDB" id="A0A330M786"/>
<evidence type="ECO:0000256" key="1">
    <source>
        <dbReference type="SAM" id="SignalP"/>
    </source>
</evidence>
<dbReference type="EMBL" id="LS483452">
    <property type="protein sequence ID" value="SQH76850.1"/>
    <property type="molecule type" value="Genomic_DNA"/>
</dbReference>
<sequence length="122" mass="13048">MKLFNFLILTILVLLSGCNSANHGSFVTQTYDGAEANRGAGVALVKLGKVEGKSCQTAILYLIPFDESASTHRAIEDAKSKIEGTALLADISIDDKLWVEFGYSVQCILVSATAYGVKTDSQ</sequence>
<evidence type="ECO:0008006" key="4">
    <source>
        <dbReference type="Google" id="ProtNLM"/>
    </source>
</evidence>
<accession>A0A330M786</accession>
<dbReference type="Proteomes" id="UP000250123">
    <property type="component" value="Chromosome SHEWBE"/>
</dbReference>
<name>A0A330M786_9GAMM</name>